<keyword evidence="1" id="KW-0812">Transmembrane</keyword>
<dbReference type="EMBL" id="JARK01001394">
    <property type="protein sequence ID" value="EYC09988.1"/>
    <property type="molecule type" value="Genomic_DNA"/>
</dbReference>
<dbReference type="SUPFAM" id="SSF81321">
    <property type="entry name" value="Family A G protein-coupled receptor-like"/>
    <property type="match status" value="1"/>
</dbReference>
<dbReference type="Gene3D" id="1.20.1070.10">
    <property type="entry name" value="Rhodopsin 7-helix transmembrane proteins"/>
    <property type="match status" value="1"/>
</dbReference>
<gene>
    <name evidence="2" type="primary">Acey_s0058.g2926</name>
    <name evidence="2" type="ORF">Y032_0058g2926</name>
</gene>
<accession>A0A016U5X6</accession>
<keyword evidence="1" id="KW-1133">Transmembrane helix</keyword>
<evidence type="ECO:0008006" key="4">
    <source>
        <dbReference type="Google" id="ProtNLM"/>
    </source>
</evidence>
<dbReference type="InterPro" id="IPR019428">
    <property type="entry name" value="7TM_GPCR_serpentine_rcpt_Str"/>
</dbReference>
<proteinExistence type="predicted"/>
<evidence type="ECO:0000313" key="3">
    <source>
        <dbReference type="Proteomes" id="UP000024635"/>
    </source>
</evidence>
<feature type="transmembrane region" description="Helical" evidence="1">
    <location>
        <begin position="272"/>
        <end position="290"/>
    </location>
</feature>
<dbReference type="Pfam" id="PF10326">
    <property type="entry name" value="7TM_GPCR_Str"/>
    <property type="match status" value="2"/>
</dbReference>
<comment type="caution">
    <text evidence="2">The sequence shown here is derived from an EMBL/GenBank/DDBJ whole genome shotgun (WGS) entry which is preliminary data.</text>
</comment>
<name>A0A016U5X6_9BILA</name>
<keyword evidence="3" id="KW-1185">Reference proteome</keyword>
<dbReference type="AlphaFoldDB" id="A0A016U5X6"/>
<feature type="transmembrane region" description="Helical" evidence="1">
    <location>
        <begin position="235"/>
        <end position="260"/>
    </location>
</feature>
<evidence type="ECO:0000256" key="1">
    <source>
        <dbReference type="SAM" id="Phobius"/>
    </source>
</evidence>
<feature type="transmembrane region" description="Helical" evidence="1">
    <location>
        <begin position="92"/>
        <end position="120"/>
    </location>
</feature>
<feature type="transmembrane region" description="Helical" evidence="1">
    <location>
        <begin position="12"/>
        <end position="33"/>
    </location>
</feature>
<reference evidence="3" key="1">
    <citation type="journal article" date="2015" name="Nat. Genet.">
        <title>The genome and transcriptome of the zoonotic hookworm Ancylostoma ceylanicum identify infection-specific gene families.</title>
        <authorList>
            <person name="Schwarz E.M."/>
            <person name="Hu Y."/>
            <person name="Antoshechkin I."/>
            <person name="Miller M.M."/>
            <person name="Sternberg P.W."/>
            <person name="Aroian R.V."/>
        </authorList>
    </citation>
    <scope>NUCLEOTIDE SEQUENCE</scope>
    <source>
        <strain evidence="3">HY135</strain>
    </source>
</reference>
<dbReference type="PANTHER" id="PTHR22943">
    <property type="entry name" value="7-TRANSMEMBRANE DOMAIN RECEPTOR C.ELEGANS"/>
    <property type="match status" value="1"/>
</dbReference>
<dbReference type="Proteomes" id="UP000024635">
    <property type="component" value="Unassembled WGS sequence"/>
</dbReference>
<sequence length="316" mass="35963">MASDVIRTVALVNSLTATTISIVANISVIAFIATQRRSSFKGHNYIYTILYIAFVHIIYSINQVLAAPMIHIHTDELIFVNNGVLQHETAGQVSLCIFSFFVIYSVLFCSTQFIIKYFIICRFNNRNRSDKIYSLHIVTFLIAFSWSFLLGWALWDSREHNVKEGHGLDAEFAGKPSLDSSIRENPALVVAIFLLFFLVLVSLLVMIFCSRRITLTLKNLRSDKSKNIQIRMYKILLAETVLPLMLIHLPLLASCFLPLINLHVDIILDSLPLLYAWYPALDPLVVLWNLKMKDIKMKKFYKRSTTVLAVAVVTSA</sequence>
<keyword evidence="1" id="KW-0472">Membrane</keyword>
<evidence type="ECO:0000313" key="2">
    <source>
        <dbReference type="EMBL" id="EYC09988.1"/>
    </source>
</evidence>
<feature type="transmembrane region" description="Helical" evidence="1">
    <location>
        <begin position="45"/>
        <end position="72"/>
    </location>
</feature>
<feature type="transmembrane region" description="Helical" evidence="1">
    <location>
        <begin position="187"/>
        <end position="214"/>
    </location>
</feature>
<dbReference type="OrthoDB" id="5792363at2759"/>
<feature type="transmembrane region" description="Helical" evidence="1">
    <location>
        <begin position="132"/>
        <end position="155"/>
    </location>
</feature>
<organism evidence="2 3">
    <name type="scientific">Ancylostoma ceylanicum</name>
    <dbReference type="NCBI Taxonomy" id="53326"/>
    <lineage>
        <taxon>Eukaryota</taxon>
        <taxon>Metazoa</taxon>
        <taxon>Ecdysozoa</taxon>
        <taxon>Nematoda</taxon>
        <taxon>Chromadorea</taxon>
        <taxon>Rhabditida</taxon>
        <taxon>Rhabditina</taxon>
        <taxon>Rhabditomorpha</taxon>
        <taxon>Strongyloidea</taxon>
        <taxon>Ancylostomatidae</taxon>
        <taxon>Ancylostomatinae</taxon>
        <taxon>Ancylostoma</taxon>
    </lineage>
</organism>
<dbReference type="PANTHER" id="PTHR22943:SF248">
    <property type="entry name" value="SEVEN TM RECEPTOR"/>
    <property type="match status" value="1"/>
</dbReference>
<protein>
    <recommendedName>
        <fullName evidence="4">G-protein coupled receptors family 1 profile domain-containing protein</fullName>
    </recommendedName>
</protein>